<keyword evidence="3" id="KW-1185">Reference proteome</keyword>
<feature type="chain" id="PRO_5040879961" evidence="1">
    <location>
        <begin position="25"/>
        <end position="92"/>
    </location>
</feature>
<accession>A0A9W4SZ91</accession>
<proteinExistence type="predicted"/>
<dbReference type="Proteomes" id="UP001153678">
    <property type="component" value="Unassembled WGS sequence"/>
</dbReference>
<gene>
    <name evidence="2" type="ORF">FWILDA_LOCUS12446</name>
</gene>
<sequence length="92" mass="10562">MNKINTKLLFAYILFAFVILSLHAITVNSYPVGACDIENCEDEIADELDDEELDPWYHPIDNDLEQSIFNIVSFDLSFLYTLVNEINDLDAD</sequence>
<evidence type="ECO:0000256" key="1">
    <source>
        <dbReference type="SAM" id="SignalP"/>
    </source>
</evidence>
<feature type="signal peptide" evidence="1">
    <location>
        <begin position="1"/>
        <end position="24"/>
    </location>
</feature>
<organism evidence="2 3">
    <name type="scientific">Funneliformis geosporum</name>
    <dbReference type="NCBI Taxonomy" id="1117311"/>
    <lineage>
        <taxon>Eukaryota</taxon>
        <taxon>Fungi</taxon>
        <taxon>Fungi incertae sedis</taxon>
        <taxon>Mucoromycota</taxon>
        <taxon>Glomeromycotina</taxon>
        <taxon>Glomeromycetes</taxon>
        <taxon>Glomerales</taxon>
        <taxon>Glomeraceae</taxon>
        <taxon>Funneliformis</taxon>
    </lineage>
</organism>
<dbReference type="EMBL" id="CAMKVN010004036">
    <property type="protein sequence ID" value="CAI2186181.1"/>
    <property type="molecule type" value="Genomic_DNA"/>
</dbReference>
<evidence type="ECO:0000313" key="3">
    <source>
        <dbReference type="Proteomes" id="UP001153678"/>
    </source>
</evidence>
<dbReference type="AlphaFoldDB" id="A0A9W4SZ91"/>
<comment type="caution">
    <text evidence="2">The sequence shown here is derived from an EMBL/GenBank/DDBJ whole genome shotgun (WGS) entry which is preliminary data.</text>
</comment>
<reference evidence="2" key="1">
    <citation type="submission" date="2022-08" db="EMBL/GenBank/DDBJ databases">
        <authorList>
            <person name="Kallberg Y."/>
            <person name="Tangrot J."/>
            <person name="Rosling A."/>
        </authorList>
    </citation>
    <scope>NUCLEOTIDE SEQUENCE</scope>
    <source>
        <strain evidence="2">Wild A</strain>
    </source>
</reference>
<evidence type="ECO:0000313" key="2">
    <source>
        <dbReference type="EMBL" id="CAI2186181.1"/>
    </source>
</evidence>
<protein>
    <submittedName>
        <fullName evidence="2">19245_t:CDS:1</fullName>
    </submittedName>
</protein>
<keyword evidence="1" id="KW-0732">Signal</keyword>
<name>A0A9W4SZ91_9GLOM</name>